<proteinExistence type="predicted"/>
<accession>A0A1I7X043</accession>
<dbReference type="AlphaFoldDB" id="A0A1I7X043"/>
<protein>
    <submittedName>
        <fullName evidence="2">Uncharacterized protein</fullName>
    </submittedName>
</protein>
<keyword evidence="1" id="KW-1185">Reference proteome</keyword>
<evidence type="ECO:0000313" key="1">
    <source>
        <dbReference type="Proteomes" id="UP000095283"/>
    </source>
</evidence>
<dbReference type="WBParaSite" id="Hba_10759">
    <property type="protein sequence ID" value="Hba_10759"/>
    <property type="gene ID" value="Hba_10759"/>
</dbReference>
<dbReference type="Proteomes" id="UP000095283">
    <property type="component" value="Unplaced"/>
</dbReference>
<organism evidence="1 2">
    <name type="scientific">Heterorhabditis bacteriophora</name>
    <name type="common">Entomopathogenic nematode worm</name>
    <dbReference type="NCBI Taxonomy" id="37862"/>
    <lineage>
        <taxon>Eukaryota</taxon>
        <taxon>Metazoa</taxon>
        <taxon>Ecdysozoa</taxon>
        <taxon>Nematoda</taxon>
        <taxon>Chromadorea</taxon>
        <taxon>Rhabditida</taxon>
        <taxon>Rhabditina</taxon>
        <taxon>Rhabditomorpha</taxon>
        <taxon>Strongyloidea</taxon>
        <taxon>Heterorhabditidae</taxon>
        <taxon>Heterorhabditis</taxon>
    </lineage>
</organism>
<sequence length="113" mass="12681">MRSMMSPSALTNYGRQVAESMFFSGAGGLPRVSICVRPLSSIVVRHADQPQPVKYTGLKRIFNAAQLDLLFKNQFCEFDRSLSCLYGFFFEKELYKSARCSSLAIAHTPAMFP</sequence>
<evidence type="ECO:0000313" key="2">
    <source>
        <dbReference type="WBParaSite" id="Hba_10759"/>
    </source>
</evidence>
<name>A0A1I7X043_HETBA</name>
<reference evidence="2" key="1">
    <citation type="submission" date="2016-11" db="UniProtKB">
        <authorList>
            <consortium name="WormBaseParasite"/>
        </authorList>
    </citation>
    <scope>IDENTIFICATION</scope>
</reference>